<evidence type="ECO:0008006" key="4">
    <source>
        <dbReference type="Google" id="ProtNLM"/>
    </source>
</evidence>
<organism evidence="2 3">
    <name type="scientific">Penaeus vannamei</name>
    <name type="common">Whiteleg shrimp</name>
    <name type="synonym">Litopenaeus vannamei</name>
    <dbReference type="NCBI Taxonomy" id="6689"/>
    <lineage>
        <taxon>Eukaryota</taxon>
        <taxon>Metazoa</taxon>
        <taxon>Ecdysozoa</taxon>
        <taxon>Arthropoda</taxon>
        <taxon>Crustacea</taxon>
        <taxon>Multicrustacea</taxon>
        <taxon>Malacostraca</taxon>
        <taxon>Eumalacostraca</taxon>
        <taxon>Eucarida</taxon>
        <taxon>Decapoda</taxon>
        <taxon>Dendrobranchiata</taxon>
        <taxon>Penaeoidea</taxon>
        <taxon>Penaeidae</taxon>
        <taxon>Penaeus</taxon>
    </lineage>
</organism>
<accession>A0A423U0Y2</accession>
<dbReference type="EMBL" id="QCYY01000836">
    <property type="protein sequence ID" value="ROT82374.1"/>
    <property type="molecule type" value="Genomic_DNA"/>
</dbReference>
<dbReference type="OrthoDB" id="6371319at2759"/>
<comment type="caution">
    <text evidence="2">The sequence shown here is derived from an EMBL/GenBank/DDBJ whole genome shotgun (WGS) entry which is preliminary data.</text>
</comment>
<dbReference type="InterPro" id="IPR046341">
    <property type="entry name" value="SET_dom_sf"/>
</dbReference>
<reference evidence="2 3" key="2">
    <citation type="submission" date="2019-01" db="EMBL/GenBank/DDBJ databases">
        <title>The decoding of complex shrimp genome reveals the adaptation for benthos swimmer, frequently molting mechanism and breeding impact on genome.</title>
        <authorList>
            <person name="Sun Y."/>
            <person name="Gao Y."/>
            <person name="Yu Y."/>
        </authorList>
    </citation>
    <scope>NUCLEOTIDE SEQUENCE [LARGE SCALE GENOMIC DNA]</scope>
    <source>
        <tissue evidence="2">Muscle</tissue>
    </source>
</reference>
<feature type="non-terminal residue" evidence="2">
    <location>
        <position position="381"/>
    </location>
</feature>
<sequence length="381" mass="40948">MDPRQRYGSYDEVCERSTGRVRLCNWVRFVSYALHFTPQVNMVASRVRGSVVFEVVREVVPGERLVVFFLPDMSGEDTLLLPALTFLRSSLYRRTIDSIMAEAPLDLSRSLLTSPPSPPPSTHTPSVPLKRKAEDHPPHPAPPPRPPRPPPLRVPSAKLSSDVHVLPPAAEAPGGPGRQGARALRLTSFPAQPQAPHLLVVVGGAAGVSSPHHPGPGHATLVVGGRPPGGACGRVAAQAPRADDAAVLGVRQGVRPAVAAEAAHPDAHGREAPRVRRVRQGLLDQLVPQHPPQDPQRREAPPVRRVRQAVHGLVQPLLPQDDPRQGEAAQVLAVHALLPDARRPPLAHVRAQRPVAPQVLRLRQGLQQAHQPAQPRASACG</sequence>
<protein>
    <recommendedName>
        <fullName evidence="4">SET domain-containing protein</fullName>
    </recommendedName>
</protein>
<feature type="region of interest" description="Disordered" evidence="1">
    <location>
        <begin position="110"/>
        <end position="160"/>
    </location>
</feature>
<proteinExistence type="predicted"/>
<dbReference type="AlphaFoldDB" id="A0A423U0Y2"/>
<keyword evidence="3" id="KW-1185">Reference proteome</keyword>
<dbReference type="Gene3D" id="2.170.270.10">
    <property type="entry name" value="SET domain"/>
    <property type="match status" value="1"/>
</dbReference>
<feature type="compositionally biased region" description="Pro residues" evidence="1">
    <location>
        <begin position="139"/>
        <end position="153"/>
    </location>
</feature>
<reference evidence="2 3" key="1">
    <citation type="submission" date="2018-04" db="EMBL/GenBank/DDBJ databases">
        <authorList>
            <person name="Zhang X."/>
            <person name="Yuan J."/>
            <person name="Li F."/>
            <person name="Xiang J."/>
        </authorList>
    </citation>
    <scope>NUCLEOTIDE SEQUENCE [LARGE SCALE GENOMIC DNA]</scope>
    <source>
        <tissue evidence="2">Muscle</tissue>
    </source>
</reference>
<dbReference type="Proteomes" id="UP000283509">
    <property type="component" value="Unassembled WGS sequence"/>
</dbReference>
<evidence type="ECO:0000313" key="2">
    <source>
        <dbReference type="EMBL" id="ROT82374.1"/>
    </source>
</evidence>
<evidence type="ECO:0000256" key="1">
    <source>
        <dbReference type="SAM" id="MobiDB-lite"/>
    </source>
</evidence>
<gene>
    <name evidence="2" type="ORF">C7M84_024450</name>
</gene>
<evidence type="ECO:0000313" key="3">
    <source>
        <dbReference type="Proteomes" id="UP000283509"/>
    </source>
</evidence>
<name>A0A423U0Y2_PENVA</name>